<evidence type="ECO:0000313" key="7">
    <source>
        <dbReference type="EMBL" id="KAJ4832970.1"/>
    </source>
</evidence>
<evidence type="ECO:0000256" key="3">
    <source>
        <dbReference type="ARBA" id="ARBA00022737"/>
    </source>
</evidence>
<dbReference type="Pfam" id="PF13499">
    <property type="entry name" value="EF-hand_7"/>
    <property type="match status" value="1"/>
</dbReference>
<evidence type="ECO:0000259" key="6">
    <source>
        <dbReference type="PROSITE" id="PS50222"/>
    </source>
</evidence>
<accession>A0A9Q0FLT9</accession>
<gene>
    <name evidence="7" type="ORF">Tsubulata_010143</name>
</gene>
<sequence>MASHMVDFFLSVQKASLKANHFDNFQKFFSRFWFFIQSQFGLGNPEIWEDGEGQDSESSNQESSFDKKKDDRGVCRAEIELVMERLGLFCSPESGKLEESMGSDELSQLFDEKEPSLEEVREAFDVFDQNGDGFIDARELQRIFYCLGLKEGFDLENCRKMINTFDENEDGRIDFSEFVRFMENSFC</sequence>
<feature type="domain" description="EF-hand" evidence="6">
    <location>
        <begin position="115"/>
        <end position="150"/>
    </location>
</feature>
<reference evidence="7" key="2">
    <citation type="journal article" date="2023" name="Plants (Basel)">
        <title>Annotation of the Turnera subulata (Passifloraceae) Draft Genome Reveals the S-Locus Evolved after the Divergence of Turneroideae from Passifloroideae in a Stepwise Manner.</title>
        <authorList>
            <person name="Henning P.M."/>
            <person name="Roalson E.H."/>
            <person name="Mir W."/>
            <person name="McCubbin A.G."/>
            <person name="Shore J.S."/>
        </authorList>
    </citation>
    <scope>NUCLEOTIDE SEQUENCE</scope>
    <source>
        <strain evidence="7">F60SS</strain>
    </source>
</reference>
<evidence type="ECO:0000313" key="8">
    <source>
        <dbReference type="Proteomes" id="UP001141552"/>
    </source>
</evidence>
<dbReference type="InterPro" id="IPR002048">
    <property type="entry name" value="EF_hand_dom"/>
</dbReference>
<dbReference type="InterPro" id="IPR011992">
    <property type="entry name" value="EF-hand-dom_pair"/>
</dbReference>
<dbReference type="FunFam" id="1.10.238.10:FF:000302">
    <property type="entry name" value="Probable calcium-binding protein CML46"/>
    <property type="match status" value="1"/>
</dbReference>
<dbReference type="InterPro" id="IPR018247">
    <property type="entry name" value="EF_Hand_1_Ca_BS"/>
</dbReference>
<feature type="domain" description="EF-hand" evidence="6">
    <location>
        <begin position="153"/>
        <end position="187"/>
    </location>
</feature>
<dbReference type="CDD" id="cd00051">
    <property type="entry name" value="EFh"/>
    <property type="match status" value="1"/>
</dbReference>
<comment type="caution">
    <text evidence="7">The sequence shown here is derived from an EMBL/GenBank/DDBJ whole genome shotgun (WGS) entry which is preliminary data.</text>
</comment>
<organism evidence="7 8">
    <name type="scientific">Turnera subulata</name>
    <dbReference type="NCBI Taxonomy" id="218843"/>
    <lineage>
        <taxon>Eukaryota</taxon>
        <taxon>Viridiplantae</taxon>
        <taxon>Streptophyta</taxon>
        <taxon>Embryophyta</taxon>
        <taxon>Tracheophyta</taxon>
        <taxon>Spermatophyta</taxon>
        <taxon>Magnoliopsida</taxon>
        <taxon>eudicotyledons</taxon>
        <taxon>Gunneridae</taxon>
        <taxon>Pentapetalae</taxon>
        <taxon>rosids</taxon>
        <taxon>fabids</taxon>
        <taxon>Malpighiales</taxon>
        <taxon>Passifloraceae</taxon>
        <taxon>Turnera</taxon>
    </lineage>
</organism>
<keyword evidence="8" id="KW-1185">Reference proteome</keyword>
<keyword evidence="4" id="KW-0106">Calcium</keyword>
<comment type="function">
    <text evidence="1">Potential calcium sensor.</text>
</comment>
<proteinExistence type="predicted"/>
<dbReference type="PROSITE" id="PS00018">
    <property type="entry name" value="EF_HAND_1"/>
    <property type="match status" value="2"/>
</dbReference>
<dbReference type="SMART" id="SM00054">
    <property type="entry name" value="EFh"/>
    <property type="match status" value="2"/>
</dbReference>
<dbReference type="PROSITE" id="PS50222">
    <property type="entry name" value="EF_HAND_2"/>
    <property type="match status" value="2"/>
</dbReference>
<evidence type="ECO:0000256" key="2">
    <source>
        <dbReference type="ARBA" id="ARBA00022723"/>
    </source>
</evidence>
<keyword evidence="3" id="KW-0677">Repeat</keyword>
<dbReference type="SUPFAM" id="SSF47473">
    <property type="entry name" value="EF-hand"/>
    <property type="match status" value="1"/>
</dbReference>
<evidence type="ECO:0000256" key="1">
    <source>
        <dbReference type="ARBA" id="ARBA00003291"/>
    </source>
</evidence>
<dbReference type="EMBL" id="JAKUCV010005034">
    <property type="protein sequence ID" value="KAJ4832970.1"/>
    <property type="molecule type" value="Genomic_DNA"/>
</dbReference>
<dbReference type="GO" id="GO:0005509">
    <property type="term" value="F:calcium ion binding"/>
    <property type="evidence" value="ECO:0007669"/>
    <property type="project" value="InterPro"/>
</dbReference>
<protein>
    <recommendedName>
        <fullName evidence="6">EF-hand domain-containing protein</fullName>
    </recommendedName>
</protein>
<name>A0A9Q0FLT9_9ROSI</name>
<dbReference type="PANTHER" id="PTHR10891">
    <property type="entry name" value="EF-HAND CALCIUM-BINDING DOMAIN CONTAINING PROTEIN"/>
    <property type="match status" value="1"/>
</dbReference>
<evidence type="ECO:0000256" key="4">
    <source>
        <dbReference type="ARBA" id="ARBA00022837"/>
    </source>
</evidence>
<dbReference type="Proteomes" id="UP001141552">
    <property type="component" value="Unassembled WGS sequence"/>
</dbReference>
<dbReference type="AlphaFoldDB" id="A0A9Q0FLT9"/>
<evidence type="ECO:0000256" key="5">
    <source>
        <dbReference type="SAM" id="MobiDB-lite"/>
    </source>
</evidence>
<dbReference type="InterPro" id="IPR039647">
    <property type="entry name" value="EF_hand_pair_protein_CML-like"/>
</dbReference>
<reference evidence="7" key="1">
    <citation type="submission" date="2022-02" db="EMBL/GenBank/DDBJ databases">
        <authorList>
            <person name="Henning P.M."/>
            <person name="McCubbin A.G."/>
            <person name="Shore J.S."/>
        </authorList>
    </citation>
    <scope>NUCLEOTIDE SEQUENCE</scope>
    <source>
        <strain evidence="7">F60SS</strain>
        <tissue evidence="7">Leaves</tissue>
    </source>
</reference>
<dbReference type="OrthoDB" id="26525at2759"/>
<feature type="region of interest" description="Disordered" evidence="5">
    <location>
        <begin position="46"/>
        <end position="69"/>
    </location>
</feature>
<dbReference type="Gene3D" id="1.10.238.10">
    <property type="entry name" value="EF-hand"/>
    <property type="match status" value="1"/>
</dbReference>
<keyword evidence="2" id="KW-0479">Metal-binding</keyword>